<evidence type="ECO:0000313" key="1">
    <source>
        <dbReference type="EMBL" id="MPM99507.1"/>
    </source>
</evidence>
<organism evidence="1">
    <name type="scientific">bioreactor metagenome</name>
    <dbReference type="NCBI Taxonomy" id="1076179"/>
    <lineage>
        <taxon>unclassified sequences</taxon>
        <taxon>metagenomes</taxon>
        <taxon>ecological metagenomes</taxon>
    </lineage>
</organism>
<sequence>MVIAMKKSLFKFLALLALISILISSCGPAGNTGDKAKFDLSSATGIYFVYSDFGYYLMDESNELSDKVLTALSTCMSGKFDEISVEFPENLSDTDEVKAMLESKERIEVLFPAPVTLKLTKTDGSTFVLNDYDRIIVAVDSNEIYLSKNGVYSTGKIKTVDTSAIKQLIKDNRDYLYTLE</sequence>
<protein>
    <submittedName>
        <fullName evidence="1">Uncharacterized protein</fullName>
    </submittedName>
</protein>
<accession>A0A645EC07</accession>
<dbReference type="EMBL" id="VSSQ01045596">
    <property type="protein sequence ID" value="MPM99507.1"/>
    <property type="molecule type" value="Genomic_DNA"/>
</dbReference>
<comment type="caution">
    <text evidence="1">The sequence shown here is derived from an EMBL/GenBank/DDBJ whole genome shotgun (WGS) entry which is preliminary data.</text>
</comment>
<gene>
    <name evidence="1" type="ORF">SDC9_146699</name>
</gene>
<name>A0A645EC07_9ZZZZ</name>
<dbReference type="PROSITE" id="PS51257">
    <property type="entry name" value="PROKAR_LIPOPROTEIN"/>
    <property type="match status" value="1"/>
</dbReference>
<proteinExistence type="predicted"/>
<dbReference type="AlphaFoldDB" id="A0A645EC07"/>
<reference evidence="1" key="1">
    <citation type="submission" date="2019-08" db="EMBL/GenBank/DDBJ databases">
        <authorList>
            <person name="Kucharzyk K."/>
            <person name="Murdoch R.W."/>
            <person name="Higgins S."/>
            <person name="Loffler F."/>
        </authorList>
    </citation>
    <scope>NUCLEOTIDE SEQUENCE</scope>
</reference>